<comment type="caution">
    <text evidence="2">Lacks conserved residue(s) required for the propagation of feature annotation.</text>
</comment>
<evidence type="ECO:0000313" key="3">
    <source>
        <dbReference type="EMBL" id="CAH2062391.1"/>
    </source>
</evidence>
<evidence type="ECO:0000313" key="4">
    <source>
        <dbReference type="Proteomes" id="UP000837857"/>
    </source>
</evidence>
<dbReference type="Proteomes" id="UP000837857">
    <property type="component" value="Chromosome 29"/>
</dbReference>
<feature type="non-terminal residue" evidence="3">
    <location>
        <position position="1"/>
    </location>
</feature>
<gene>
    <name evidence="3" type="ORF">IPOD504_LOCUS11936</name>
</gene>
<dbReference type="InterPro" id="IPR035976">
    <property type="entry name" value="Sushi/SCR/CCP_sf"/>
</dbReference>
<feature type="disulfide bond" evidence="2">
    <location>
        <begin position="27"/>
        <end position="45"/>
    </location>
</feature>
<dbReference type="PANTHER" id="PTHR24252">
    <property type="entry name" value="ACROSIN-RELATED"/>
    <property type="match status" value="1"/>
</dbReference>
<sequence>MRPQRYFRHCVAGLSRPTSIGYNEHECLDGLCVRGQPECNGIFECSDGSDEAFSLCRSRRCALPQRPENGVYRIVSETSLDDANSVQLEYACSFGFKLVGEVRVLCGEAWPELPYCVQCGKLIPKLMPSVLGGETTRLGDVPWHIGIYRKGDSSDQYQQICGGSLISNTVVLSGEALCRGNSGGGLSFASNISGVERYYLRGIASTSPLLNDRVLQRQLSHQLHVGHQVRGVHQTLPVRIGDRRSRDGKMYPMEGEGSHVLRNEKEGRGEGHQMREVLMF</sequence>
<dbReference type="InterPro" id="IPR009003">
    <property type="entry name" value="Peptidase_S1_PA"/>
</dbReference>
<accession>A0ABN8IQI7</accession>
<proteinExistence type="predicted"/>
<protein>
    <submittedName>
        <fullName evidence="3">Uncharacterized protein</fullName>
    </submittedName>
</protein>
<organism evidence="3 4">
    <name type="scientific">Iphiclides podalirius</name>
    <name type="common">scarce swallowtail</name>
    <dbReference type="NCBI Taxonomy" id="110791"/>
    <lineage>
        <taxon>Eukaryota</taxon>
        <taxon>Metazoa</taxon>
        <taxon>Ecdysozoa</taxon>
        <taxon>Arthropoda</taxon>
        <taxon>Hexapoda</taxon>
        <taxon>Insecta</taxon>
        <taxon>Pterygota</taxon>
        <taxon>Neoptera</taxon>
        <taxon>Endopterygota</taxon>
        <taxon>Lepidoptera</taxon>
        <taxon>Glossata</taxon>
        <taxon>Ditrysia</taxon>
        <taxon>Papilionoidea</taxon>
        <taxon>Papilionidae</taxon>
        <taxon>Papilioninae</taxon>
        <taxon>Iphiclides</taxon>
    </lineage>
</organism>
<dbReference type="Gene3D" id="2.10.70.10">
    <property type="entry name" value="Complement Module, domain 1"/>
    <property type="match status" value="1"/>
</dbReference>
<dbReference type="InterPro" id="IPR023415">
    <property type="entry name" value="LDLR_class-A_CS"/>
</dbReference>
<dbReference type="InterPro" id="IPR000436">
    <property type="entry name" value="Sushi_SCR_CCP_dom"/>
</dbReference>
<dbReference type="SUPFAM" id="SSF57424">
    <property type="entry name" value="LDL receptor-like module"/>
    <property type="match status" value="1"/>
</dbReference>
<dbReference type="CDD" id="cd00033">
    <property type="entry name" value="CCP"/>
    <property type="match status" value="1"/>
</dbReference>
<dbReference type="SUPFAM" id="SSF50494">
    <property type="entry name" value="Trypsin-like serine proteases"/>
    <property type="match status" value="1"/>
</dbReference>
<dbReference type="SUPFAM" id="SSF57535">
    <property type="entry name" value="Complement control module/SCR domain"/>
    <property type="match status" value="1"/>
</dbReference>
<evidence type="ECO:0000256" key="2">
    <source>
        <dbReference type="PROSITE-ProRule" id="PRU00124"/>
    </source>
</evidence>
<dbReference type="InterPro" id="IPR043504">
    <property type="entry name" value="Peptidase_S1_PA_chymotrypsin"/>
</dbReference>
<dbReference type="Gene3D" id="4.10.400.10">
    <property type="entry name" value="Low-density Lipoprotein Receptor"/>
    <property type="match status" value="1"/>
</dbReference>
<keyword evidence="1 2" id="KW-1015">Disulfide bond</keyword>
<dbReference type="PROSITE" id="PS01209">
    <property type="entry name" value="LDLRA_1"/>
    <property type="match status" value="1"/>
</dbReference>
<evidence type="ECO:0000256" key="1">
    <source>
        <dbReference type="ARBA" id="ARBA00023157"/>
    </source>
</evidence>
<reference evidence="3" key="1">
    <citation type="submission" date="2022-03" db="EMBL/GenBank/DDBJ databases">
        <authorList>
            <person name="Martin H S."/>
        </authorList>
    </citation>
    <scope>NUCLEOTIDE SEQUENCE</scope>
</reference>
<keyword evidence="4" id="KW-1185">Reference proteome</keyword>
<dbReference type="PANTHER" id="PTHR24252:SF7">
    <property type="entry name" value="HYALIN"/>
    <property type="match status" value="1"/>
</dbReference>
<dbReference type="InterPro" id="IPR036055">
    <property type="entry name" value="LDL_receptor-like_sf"/>
</dbReference>
<dbReference type="InterPro" id="IPR002172">
    <property type="entry name" value="LDrepeatLR_classA_rpt"/>
</dbReference>
<dbReference type="Gene3D" id="2.40.10.10">
    <property type="entry name" value="Trypsin-like serine proteases"/>
    <property type="match status" value="1"/>
</dbReference>
<dbReference type="EMBL" id="OW152841">
    <property type="protein sequence ID" value="CAH2062391.1"/>
    <property type="molecule type" value="Genomic_DNA"/>
</dbReference>
<dbReference type="CDD" id="cd00112">
    <property type="entry name" value="LDLa"/>
    <property type="match status" value="1"/>
</dbReference>
<name>A0ABN8IQI7_9NEOP</name>
<dbReference type="PROSITE" id="PS50068">
    <property type="entry name" value="LDLRA_2"/>
    <property type="match status" value="1"/>
</dbReference>